<comment type="similarity">
    <text evidence="1">Belongs to the protein-tyrosine phosphatase family. Non-receptor class myotubularin subfamily.</text>
</comment>
<dbReference type="GO" id="GO:0005085">
    <property type="term" value="F:guanyl-nucleotide exchange factor activity"/>
    <property type="evidence" value="ECO:0007669"/>
    <property type="project" value="TreeGrafter"/>
</dbReference>
<dbReference type="InterPro" id="IPR002219">
    <property type="entry name" value="PKC_DAG/PE"/>
</dbReference>
<comment type="caution">
    <text evidence="8">The sequence shown here is derived from an EMBL/GenBank/DDBJ whole genome shotgun (WGS) entry which is preliminary data.</text>
</comment>
<dbReference type="CDD" id="cd00029">
    <property type="entry name" value="C1"/>
    <property type="match status" value="1"/>
</dbReference>
<dbReference type="GO" id="GO:0046872">
    <property type="term" value="F:metal ion binding"/>
    <property type="evidence" value="ECO:0007669"/>
    <property type="project" value="UniProtKB-KW"/>
</dbReference>
<keyword evidence="2" id="KW-0597">Phosphoprotein</keyword>
<keyword evidence="3" id="KW-0479">Metal-binding</keyword>
<evidence type="ECO:0000313" key="8">
    <source>
        <dbReference type="EMBL" id="OAF71942.1"/>
    </source>
</evidence>
<dbReference type="Pfam" id="PF00169">
    <property type="entry name" value="PH"/>
    <property type="match status" value="1"/>
</dbReference>
<evidence type="ECO:0000259" key="6">
    <source>
        <dbReference type="PROSITE" id="PS50081"/>
    </source>
</evidence>
<dbReference type="AlphaFoldDB" id="A0A177BEE7"/>
<gene>
    <name evidence="8" type="ORF">A3Q56_00301</name>
</gene>
<dbReference type="SUPFAM" id="SSF57889">
    <property type="entry name" value="Cysteine-rich domain"/>
    <property type="match status" value="1"/>
</dbReference>
<feature type="domain" description="PH" evidence="5">
    <location>
        <begin position="623"/>
        <end position="717"/>
    </location>
</feature>
<evidence type="ECO:0000256" key="3">
    <source>
        <dbReference type="ARBA" id="ARBA00022723"/>
    </source>
</evidence>
<evidence type="ECO:0000313" key="9">
    <source>
        <dbReference type="Proteomes" id="UP000078046"/>
    </source>
</evidence>
<dbReference type="SMART" id="SM00109">
    <property type="entry name" value="C1"/>
    <property type="match status" value="1"/>
</dbReference>
<dbReference type="Gene3D" id="2.30.29.30">
    <property type="entry name" value="Pleckstrin-homology domain (PH domain)/Phosphotyrosine-binding domain (PTB)"/>
    <property type="match status" value="1"/>
</dbReference>
<dbReference type="PROSITE" id="PS51339">
    <property type="entry name" value="PPASE_MYOTUBULARIN"/>
    <property type="match status" value="1"/>
</dbReference>
<dbReference type="InterPro" id="IPR030564">
    <property type="entry name" value="Myotubularin"/>
</dbReference>
<evidence type="ECO:0000256" key="1">
    <source>
        <dbReference type="ARBA" id="ARBA00007471"/>
    </source>
</evidence>
<feature type="domain" description="Myotubularin phosphatase" evidence="7">
    <location>
        <begin position="1"/>
        <end position="403"/>
    </location>
</feature>
<reference evidence="8 9" key="1">
    <citation type="submission" date="2016-04" db="EMBL/GenBank/DDBJ databases">
        <title>The genome of Intoshia linei affirms orthonectids as highly simplified spiralians.</title>
        <authorList>
            <person name="Mikhailov K.V."/>
            <person name="Slusarev G.S."/>
            <person name="Nikitin M.A."/>
            <person name="Logacheva M.D."/>
            <person name="Penin A."/>
            <person name="Aleoshin V."/>
            <person name="Panchin Y.V."/>
        </authorList>
    </citation>
    <scope>NUCLEOTIDE SEQUENCE [LARGE SCALE GENOMIC DNA]</scope>
    <source>
        <strain evidence="8">Intl2013</strain>
        <tissue evidence="8">Whole animal</tissue>
    </source>
</reference>
<evidence type="ECO:0000259" key="7">
    <source>
        <dbReference type="PROSITE" id="PS51339"/>
    </source>
</evidence>
<dbReference type="EMBL" id="LWCA01000014">
    <property type="protein sequence ID" value="OAF71942.1"/>
    <property type="molecule type" value="Genomic_DNA"/>
</dbReference>
<feature type="domain" description="Phorbol-ester/DAG-type" evidence="6">
    <location>
        <begin position="548"/>
        <end position="597"/>
    </location>
</feature>
<dbReference type="SUPFAM" id="SSF50729">
    <property type="entry name" value="PH domain-like"/>
    <property type="match status" value="1"/>
</dbReference>
<sequence length="717" mass="83935">MPIQFQKYHDKIKHFSNYNLDFAAFYDLNKCMELMVPANINIETYDQTKSGFIDNRLPIARWYGEEYNSILFRAASFNKNIDTSMLSQIITIYFQQFIKTCGSTDKIFDLEKDKGKSKVSNAASYMASSFHKSKKTKKSYVSANGDNDVISTYLFNDTFSYKSSLATNLCKDLCPIELSYISKKELAERYKNFMKLIKMANEIVDEKNNFYSKLHNSKWIHMIVDLLTNTMTVVHVLTEMEKNAVIAMGNGKDYCSVLSSLVKICLDPFYRTLEGIEYLIMNEWVSFGYSFYTKCVDITSIYFIYFMDALSQLLYQFPLSFEFNNFFLCHLCYNTLSGRFAEFTVNSDSSSKDNNMDSYWHFIKDNGILLEKFKNLYYSHNLGSKILQVRLKNYEMKIWNFYKSNPLSGPIYNKEVYIRKQSTNQKSKEDYLNMEYTYVNPYYHNMQLECVDIFYTLGLYLGEKNQTSVNLTKTKCNDKSPINDISFQDQRYHFKYLLSKEVIRSIHTRFNANMSGKIIHSLISSSSIKHNQNFYDKLSSSVSSEHNIHIFSHNTGITSLKCCYCHKTLVSKNGYEKCKICKVGIHEKCKEFYSLKCEISDDERLDEISMSASMKGSEFESDNIIKSGYLEKKSPFIKSWKSRWVQINDKQEKIFIRKNKTESWISAKIELKNMSSVYIKTDKPNIFELIGLNESYQFRAANEKEANEWLSCIQKFI</sequence>
<dbReference type="InterPro" id="IPR029021">
    <property type="entry name" value="Prot-tyrosine_phosphatase-like"/>
</dbReference>
<dbReference type="OrthoDB" id="74314at2759"/>
<dbReference type="InterPro" id="IPR011993">
    <property type="entry name" value="PH-like_dom_sf"/>
</dbReference>
<protein>
    <submittedName>
        <fullName evidence="8">Uncharacterized protein</fullName>
    </submittedName>
</protein>
<keyword evidence="4" id="KW-0862">Zinc</keyword>
<dbReference type="Proteomes" id="UP000078046">
    <property type="component" value="Unassembled WGS sequence"/>
</dbReference>
<dbReference type="Pfam" id="PF06602">
    <property type="entry name" value="Myotub-related"/>
    <property type="match status" value="1"/>
</dbReference>
<evidence type="ECO:0000259" key="5">
    <source>
        <dbReference type="PROSITE" id="PS50003"/>
    </source>
</evidence>
<proteinExistence type="inferred from homology"/>
<evidence type="ECO:0000256" key="4">
    <source>
        <dbReference type="ARBA" id="ARBA00022833"/>
    </source>
</evidence>
<dbReference type="GO" id="GO:0016020">
    <property type="term" value="C:membrane"/>
    <property type="evidence" value="ECO:0007669"/>
    <property type="project" value="TreeGrafter"/>
</dbReference>
<dbReference type="PROSITE" id="PS50003">
    <property type="entry name" value="PH_DOMAIN"/>
    <property type="match status" value="1"/>
</dbReference>
<dbReference type="InterPro" id="IPR010569">
    <property type="entry name" value="Myotubularin-like_Pase_dom"/>
</dbReference>
<dbReference type="GO" id="GO:0005737">
    <property type="term" value="C:cytoplasm"/>
    <property type="evidence" value="ECO:0007669"/>
    <property type="project" value="TreeGrafter"/>
</dbReference>
<name>A0A177BEE7_9BILA</name>
<dbReference type="SMART" id="SM00233">
    <property type="entry name" value="PH"/>
    <property type="match status" value="1"/>
</dbReference>
<dbReference type="PANTHER" id="PTHR10807">
    <property type="entry name" value="MYOTUBULARIN-RELATED"/>
    <property type="match status" value="1"/>
</dbReference>
<keyword evidence="9" id="KW-1185">Reference proteome</keyword>
<accession>A0A177BEE7</accession>
<dbReference type="InterPro" id="IPR001849">
    <property type="entry name" value="PH_domain"/>
</dbReference>
<organism evidence="8 9">
    <name type="scientific">Intoshia linei</name>
    <dbReference type="NCBI Taxonomy" id="1819745"/>
    <lineage>
        <taxon>Eukaryota</taxon>
        <taxon>Metazoa</taxon>
        <taxon>Spiralia</taxon>
        <taxon>Lophotrochozoa</taxon>
        <taxon>Mesozoa</taxon>
        <taxon>Orthonectida</taxon>
        <taxon>Rhopaluridae</taxon>
        <taxon>Intoshia</taxon>
    </lineage>
</organism>
<dbReference type="PROSITE" id="PS50081">
    <property type="entry name" value="ZF_DAG_PE_2"/>
    <property type="match status" value="1"/>
</dbReference>
<dbReference type="InterPro" id="IPR046349">
    <property type="entry name" value="C1-like_sf"/>
</dbReference>
<dbReference type="Gene3D" id="3.30.60.20">
    <property type="match status" value="1"/>
</dbReference>
<dbReference type="PANTHER" id="PTHR10807:SF109">
    <property type="entry name" value="SET DOMAIN BINDING FACTOR, ISOFORM A"/>
    <property type="match status" value="1"/>
</dbReference>
<evidence type="ECO:0000256" key="2">
    <source>
        <dbReference type="ARBA" id="ARBA00022553"/>
    </source>
</evidence>
<dbReference type="SUPFAM" id="SSF52799">
    <property type="entry name" value="(Phosphotyrosine protein) phosphatases II"/>
    <property type="match status" value="1"/>
</dbReference>
<dbReference type="PROSITE" id="PS00479">
    <property type="entry name" value="ZF_DAG_PE_1"/>
    <property type="match status" value="1"/>
</dbReference>